<evidence type="ECO:0000256" key="2">
    <source>
        <dbReference type="ARBA" id="ARBA00022737"/>
    </source>
</evidence>
<reference evidence="3 4" key="1">
    <citation type="submission" date="2024-05" db="EMBL/GenBank/DDBJ databases">
        <title>Haplotype-resolved chromosome-level genome assembly of Huyou (Citrus changshanensis).</title>
        <authorList>
            <person name="Miao C."/>
            <person name="Chen W."/>
            <person name="Wu Y."/>
            <person name="Wang L."/>
            <person name="Zhao S."/>
            <person name="Grierson D."/>
            <person name="Xu C."/>
            <person name="Chen K."/>
        </authorList>
    </citation>
    <scope>NUCLEOTIDE SEQUENCE [LARGE SCALE GENOMIC DNA]</scope>
    <source>
        <strain evidence="3">01-14</strain>
        <tissue evidence="3">Leaf</tissue>
    </source>
</reference>
<dbReference type="PANTHER" id="PTHR12904:SF23">
    <property type="entry name" value="PROTEIN ZER-1 HOMOLOG"/>
    <property type="match status" value="1"/>
</dbReference>
<dbReference type="SMART" id="SM00367">
    <property type="entry name" value="LRR_CC"/>
    <property type="match status" value="6"/>
</dbReference>
<evidence type="ECO:0000313" key="3">
    <source>
        <dbReference type="EMBL" id="KAK9197685.1"/>
    </source>
</evidence>
<keyword evidence="4" id="KW-1185">Reference proteome</keyword>
<dbReference type="AlphaFoldDB" id="A0AAP0M949"/>
<dbReference type="Proteomes" id="UP001428341">
    <property type="component" value="Unassembled WGS sequence"/>
</dbReference>
<dbReference type="InterPro" id="IPR032675">
    <property type="entry name" value="LRR_dom_sf"/>
</dbReference>
<evidence type="ECO:0000313" key="4">
    <source>
        <dbReference type="Proteomes" id="UP001428341"/>
    </source>
</evidence>
<dbReference type="EMBL" id="JBCGBO010000005">
    <property type="protein sequence ID" value="KAK9197685.1"/>
    <property type="molecule type" value="Genomic_DNA"/>
</dbReference>
<dbReference type="Gene3D" id="3.80.10.10">
    <property type="entry name" value="Ribonuclease Inhibitor"/>
    <property type="match status" value="4"/>
</dbReference>
<sequence length="593" mass="65809">MEREGESELVRLCIEAACQSGESVQKWRRQRRSLERLPAHLADSLLRHLIRRRLIFPSLLEVFKHNAEAIELRGENSVDAEWMAYLGAFRYLRSLNVADCRRVTSSALWALTGMTCLKELDLSRCVKVTDAGMKHLLSISTLEKLWLSETGLTADGIALLSSLQNLSVLDLGGLPVTDLVLRSLQVLTKLEYLDLWGSQVSNRGAAVLKMFPRLSFLNLAWTGVTKLPNISSLECLNLSNCTIDSILEGNENKAPLAKISLAGTTFINEREAFLYIETSLLSFLDVSNSSLSRFCFLTQMKALEHLDLSSSMIGDDSVEMVACVGANLRHLNLSNTRFSSAGVGILAGHLPNLEILSLSGTQIDDYALSYMSMMPSLKFIDISNTEIKGFIQQVGAETDLVLSLTALQNLNHLESLNLEQTQVSDATLFPLSTFKELIHLSLRNASLTDVSLHQLSSLSKLTNLSIRDAVLTNSGLGSFKPPRSLKLLDLHGGWLLTEDAILQFCKMHPRIEVWHELSVICPSDQIGSNGPFPSRTSLRASLVKQKQDPMPMSHSFLDQRLKYSREELLELQYSSVSLARPDDSSTQDAMGLR</sequence>
<keyword evidence="2" id="KW-0677">Repeat</keyword>
<dbReference type="Pfam" id="PF13516">
    <property type="entry name" value="LRR_6"/>
    <property type="match status" value="1"/>
</dbReference>
<dbReference type="Pfam" id="PF12799">
    <property type="entry name" value="LRR_4"/>
    <property type="match status" value="1"/>
</dbReference>
<dbReference type="SUPFAM" id="SSF52047">
    <property type="entry name" value="RNI-like"/>
    <property type="match status" value="2"/>
</dbReference>
<proteinExistence type="predicted"/>
<gene>
    <name evidence="3" type="ORF">WN944_012868</name>
</gene>
<dbReference type="InterPro" id="IPR051341">
    <property type="entry name" value="Zyg-11_UBL_adapter"/>
</dbReference>
<evidence type="ECO:0000256" key="1">
    <source>
        <dbReference type="ARBA" id="ARBA00022614"/>
    </source>
</evidence>
<comment type="caution">
    <text evidence="3">The sequence shown here is derived from an EMBL/GenBank/DDBJ whole genome shotgun (WGS) entry which is preliminary data.</text>
</comment>
<dbReference type="InterPro" id="IPR001611">
    <property type="entry name" value="Leu-rich_rpt"/>
</dbReference>
<protein>
    <submittedName>
        <fullName evidence="3">Uncharacterized protein</fullName>
    </submittedName>
</protein>
<organism evidence="3 4">
    <name type="scientific">Citrus x changshan-huyou</name>
    <dbReference type="NCBI Taxonomy" id="2935761"/>
    <lineage>
        <taxon>Eukaryota</taxon>
        <taxon>Viridiplantae</taxon>
        <taxon>Streptophyta</taxon>
        <taxon>Embryophyta</taxon>
        <taxon>Tracheophyta</taxon>
        <taxon>Spermatophyta</taxon>
        <taxon>Magnoliopsida</taxon>
        <taxon>eudicotyledons</taxon>
        <taxon>Gunneridae</taxon>
        <taxon>Pentapetalae</taxon>
        <taxon>rosids</taxon>
        <taxon>malvids</taxon>
        <taxon>Sapindales</taxon>
        <taxon>Rutaceae</taxon>
        <taxon>Aurantioideae</taxon>
        <taxon>Citrus</taxon>
    </lineage>
</organism>
<dbReference type="PANTHER" id="PTHR12904">
    <property type="match status" value="1"/>
</dbReference>
<accession>A0AAP0M949</accession>
<dbReference type="InterPro" id="IPR025875">
    <property type="entry name" value="Leu-rich_rpt_4"/>
</dbReference>
<name>A0AAP0M949_9ROSI</name>
<dbReference type="InterPro" id="IPR006553">
    <property type="entry name" value="Leu-rich_rpt_Cys-con_subtyp"/>
</dbReference>
<keyword evidence="1" id="KW-0433">Leucine-rich repeat</keyword>